<dbReference type="SMART" id="SM00388">
    <property type="entry name" value="HisKA"/>
    <property type="match status" value="1"/>
</dbReference>
<dbReference type="PANTHER" id="PTHR44936">
    <property type="entry name" value="SENSOR PROTEIN CREC"/>
    <property type="match status" value="1"/>
</dbReference>
<dbReference type="InterPro" id="IPR003594">
    <property type="entry name" value="HATPase_dom"/>
</dbReference>
<keyword evidence="4" id="KW-1003">Cell membrane</keyword>
<evidence type="ECO:0000256" key="6">
    <source>
        <dbReference type="ARBA" id="ARBA00022553"/>
    </source>
</evidence>
<keyword evidence="14 15" id="KW-0472">Membrane</keyword>
<proteinExistence type="predicted"/>
<evidence type="ECO:0000256" key="3">
    <source>
        <dbReference type="ARBA" id="ARBA00012438"/>
    </source>
</evidence>
<evidence type="ECO:0000256" key="4">
    <source>
        <dbReference type="ARBA" id="ARBA00022475"/>
    </source>
</evidence>
<dbReference type="OrthoDB" id="9804645at2"/>
<dbReference type="InterPro" id="IPR036890">
    <property type="entry name" value="HATPase_C_sf"/>
</dbReference>
<dbReference type="InterPro" id="IPR004358">
    <property type="entry name" value="Sig_transdc_His_kin-like_C"/>
</dbReference>
<dbReference type="SUPFAM" id="SSF47384">
    <property type="entry name" value="Homodimeric domain of signal transducing histidine kinase"/>
    <property type="match status" value="1"/>
</dbReference>
<dbReference type="GO" id="GO:0005524">
    <property type="term" value="F:ATP binding"/>
    <property type="evidence" value="ECO:0007669"/>
    <property type="project" value="UniProtKB-KW"/>
</dbReference>
<dbReference type="GO" id="GO:0005886">
    <property type="term" value="C:plasma membrane"/>
    <property type="evidence" value="ECO:0007669"/>
    <property type="project" value="UniProtKB-SubCell"/>
</dbReference>
<keyword evidence="19" id="KW-1185">Reference proteome</keyword>
<evidence type="ECO:0000256" key="2">
    <source>
        <dbReference type="ARBA" id="ARBA00004429"/>
    </source>
</evidence>
<gene>
    <name evidence="18" type="primary">envZ_1</name>
    <name evidence="18" type="ORF">TM5383_00582</name>
</gene>
<keyword evidence="12 15" id="KW-1133">Transmembrane helix</keyword>
<keyword evidence="5" id="KW-0997">Cell inner membrane</keyword>
<sequence length="432" mass="47688">MIFQWMKRYVPRGLYSRAALILTLPVVTLLLVVSVLFVQRHFAGVTEQMTTLTARELGVLHALPPAERDGLARRLEFTVTPVDRDAAHQQGRRRWYDLTGLVVIATLNERLPAATSIDLPDDHNVMLTLPTPTGGLRYTFDRDRVSPPNAHQLFVNMVFFGGVMTVISFIYLRNQLRPITRLAKAAEAFGRGRSIPYTPGGALEVRAAGHAFLDMRARIERHIQQRTMMLSGVSHDLRTPLTRLKLELAMLEEDDRKMMERDVDEMQKMLDGFLSFSQGTGDAPMEPVAPAELLAEIVEDAQRAHKPVTLGDIEGDSSLTAPMRAMAMKRAVTNLVENATRYGNQAEVSLRISEKSLRIRIEDDGPGIPAEQREDALKPFARLDAARNQNLGGGVGLGLAIANDTARAHGGVLRLSQSAKLGGLCADIVIGF</sequence>
<evidence type="ECO:0000256" key="11">
    <source>
        <dbReference type="ARBA" id="ARBA00022840"/>
    </source>
</evidence>
<dbReference type="InterPro" id="IPR036097">
    <property type="entry name" value="HisK_dim/P_sf"/>
</dbReference>
<feature type="transmembrane region" description="Helical" evidence="15">
    <location>
        <begin position="153"/>
        <end position="172"/>
    </location>
</feature>
<dbReference type="SMART" id="SM00304">
    <property type="entry name" value="HAMP"/>
    <property type="match status" value="1"/>
</dbReference>
<evidence type="ECO:0000256" key="1">
    <source>
        <dbReference type="ARBA" id="ARBA00000085"/>
    </source>
</evidence>
<evidence type="ECO:0000256" key="13">
    <source>
        <dbReference type="ARBA" id="ARBA00023012"/>
    </source>
</evidence>
<evidence type="ECO:0000313" key="18">
    <source>
        <dbReference type="EMBL" id="CUH83394.1"/>
    </source>
</evidence>
<dbReference type="PANTHER" id="PTHR44936:SF5">
    <property type="entry name" value="SENSOR HISTIDINE KINASE ENVZ"/>
    <property type="match status" value="1"/>
</dbReference>
<comment type="catalytic activity">
    <reaction evidence="1">
        <text>ATP + protein L-histidine = ADP + protein N-phospho-L-histidine.</text>
        <dbReference type="EC" id="2.7.13.3"/>
    </reaction>
</comment>
<keyword evidence="13" id="KW-0902">Two-component regulatory system</keyword>
<evidence type="ECO:0000256" key="5">
    <source>
        <dbReference type="ARBA" id="ARBA00022519"/>
    </source>
</evidence>
<keyword evidence="9" id="KW-0547">Nucleotide-binding</keyword>
<feature type="transmembrane region" description="Helical" evidence="15">
    <location>
        <begin position="20"/>
        <end position="39"/>
    </location>
</feature>
<dbReference type="InterPro" id="IPR003661">
    <property type="entry name" value="HisK_dim/P_dom"/>
</dbReference>
<evidence type="ECO:0000256" key="14">
    <source>
        <dbReference type="ARBA" id="ARBA00023136"/>
    </source>
</evidence>
<dbReference type="STRING" id="340021.TM5383_00582"/>
<dbReference type="RefSeq" id="WP_058317548.1">
    <property type="nucleotide sequence ID" value="NZ_CYSF01000003.1"/>
</dbReference>
<dbReference type="AlphaFoldDB" id="A0A0P1GMQ0"/>
<name>A0A0P1GMQ0_9RHOB</name>
<feature type="domain" description="Histidine kinase" evidence="16">
    <location>
        <begin position="232"/>
        <end position="432"/>
    </location>
</feature>
<dbReference type="EC" id="2.7.13.3" evidence="3"/>
<dbReference type="InterPro" id="IPR005467">
    <property type="entry name" value="His_kinase_dom"/>
</dbReference>
<dbReference type="CDD" id="cd00082">
    <property type="entry name" value="HisKA"/>
    <property type="match status" value="1"/>
</dbReference>
<dbReference type="Proteomes" id="UP000051681">
    <property type="component" value="Unassembled WGS sequence"/>
</dbReference>
<evidence type="ECO:0000313" key="19">
    <source>
        <dbReference type="Proteomes" id="UP000051681"/>
    </source>
</evidence>
<evidence type="ECO:0000256" key="9">
    <source>
        <dbReference type="ARBA" id="ARBA00022741"/>
    </source>
</evidence>
<evidence type="ECO:0000259" key="17">
    <source>
        <dbReference type="PROSITE" id="PS50885"/>
    </source>
</evidence>
<evidence type="ECO:0000256" key="12">
    <source>
        <dbReference type="ARBA" id="ARBA00022989"/>
    </source>
</evidence>
<evidence type="ECO:0000259" key="16">
    <source>
        <dbReference type="PROSITE" id="PS50109"/>
    </source>
</evidence>
<keyword evidence="10" id="KW-0418">Kinase</keyword>
<reference evidence="18 19" key="1">
    <citation type="submission" date="2015-09" db="EMBL/GenBank/DDBJ databases">
        <authorList>
            <consortium name="Swine Surveillance"/>
        </authorList>
    </citation>
    <scope>NUCLEOTIDE SEQUENCE [LARGE SCALE GENOMIC DNA]</scope>
    <source>
        <strain evidence="18 19">CECT 8383</strain>
    </source>
</reference>
<dbReference type="GO" id="GO:0000155">
    <property type="term" value="F:phosphorelay sensor kinase activity"/>
    <property type="evidence" value="ECO:0007669"/>
    <property type="project" value="InterPro"/>
</dbReference>
<keyword evidence="11" id="KW-0067">ATP-binding</keyword>
<organism evidence="18 19">
    <name type="scientific">Thalassovita mediterranea</name>
    <dbReference type="NCBI Taxonomy" id="340021"/>
    <lineage>
        <taxon>Bacteria</taxon>
        <taxon>Pseudomonadati</taxon>
        <taxon>Pseudomonadota</taxon>
        <taxon>Alphaproteobacteria</taxon>
        <taxon>Rhodobacterales</taxon>
        <taxon>Roseobacteraceae</taxon>
        <taxon>Thalassovita</taxon>
    </lineage>
</organism>
<dbReference type="PROSITE" id="PS50109">
    <property type="entry name" value="HIS_KIN"/>
    <property type="match status" value="1"/>
</dbReference>
<dbReference type="InterPro" id="IPR050980">
    <property type="entry name" value="2C_sensor_his_kinase"/>
</dbReference>
<evidence type="ECO:0000256" key="8">
    <source>
        <dbReference type="ARBA" id="ARBA00022692"/>
    </source>
</evidence>
<feature type="domain" description="HAMP" evidence="17">
    <location>
        <begin position="173"/>
        <end position="224"/>
    </location>
</feature>
<comment type="subcellular location">
    <subcellularLocation>
        <location evidence="2">Cell inner membrane</location>
        <topology evidence="2">Multi-pass membrane protein</topology>
    </subcellularLocation>
</comment>
<keyword evidence="6" id="KW-0597">Phosphoprotein</keyword>
<evidence type="ECO:0000256" key="7">
    <source>
        <dbReference type="ARBA" id="ARBA00022679"/>
    </source>
</evidence>
<evidence type="ECO:0000256" key="15">
    <source>
        <dbReference type="SAM" id="Phobius"/>
    </source>
</evidence>
<keyword evidence="7 18" id="KW-0808">Transferase</keyword>
<dbReference type="PROSITE" id="PS50885">
    <property type="entry name" value="HAMP"/>
    <property type="match status" value="1"/>
</dbReference>
<dbReference type="Gene3D" id="1.10.287.130">
    <property type="match status" value="1"/>
</dbReference>
<dbReference type="Pfam" id="PF00672">
    <property type="entry name" value="HAMP"/>
    <property type="match status" value="1"/>
</dbReference>
<dbReference type="EMBL" id="CYSF01000003">
    <property type="protein sequence ID" value="CUH83394.1"/>
    <property type="molecule type" value="Genomic_DNA"/>
</dbReference>
<protein>
    <recommendedName>
        <fullName evidence="3">histidine kinase</fullName>
        <ecNumber evidence="3">2.7.13.3</ecNumber>
    </recommendedName>
</protein>
<dbReference type="PRINTS" id="PR00344">
    <property type="entry name" value="BCTRLSENSOR"/>
</dbReference>
<dbReference type="SUPFAM" id="SSF55874">
    <property type="entry name" value="ATPase domain of HSP90 chaperone/DNA topoisomerase II/histidine kinase"/>
    <property type="match status" value="1"/>
</dbReference>
<dbReference type="SMART" id="SM00387">
    <property type="entry name" value="HATPase_c"/>
    <property type="match status" value="1"/>
</dbReference>
<accession>A0A0P1GMQ0</accession>
<dbReference type="Gene3D" id="3.30.565.10">
    <property type="entry name" value="Histidine kinase-like ATPase, C-terminal domain"/>
    <property type="match status" value="1"/>
</dbReference>
<keyword evidence="8 15" id="KW-0812">Transmembrane</keyword>
<evidence type="ECO:0000256" key="10">
    <source>
        <dbReference type="ARBA" id="ARBA00022777"/>
    </source>
</evidence>
<dbReference type="InterPro" id="IPR003660">
    <property type="entry name" value="HAMP_dom"/>
</dbReference>
<dbReference type="Pfam" id="PF00512">
    <property type="entry name" value="HisKA"/>
    <property type="match status" value="1"/>
</dbReference>
<dbReference type="Pfam" id="PF02518">
    <property type="entry name" value="HATPase_c"/>
    <property type="match status" value="1"/>
</dbReference>